<evidence type="ECO:0000313" key="6">
    <source>
        <dbReference type="Proteomes" id="UP000248039"/>
    </source>
</evidence>
<keyword evidence="6" id="KW-1185">Reference proteome</keyword>
<protein>
    <submittedName>
        <fullName evidence="5">SAM-dependent methyltransferase</fullName>
    </submittedName>
</protein>
<dbReference type="CDD" id="cd02440">
    <property type="entry name" value="AdoMet_MTases"/>
    <property type="match status" value="1"/>
</dbReference>
<feature type="domain" description="Methyltransferase" evidence="4">
    <location>
        <begin position="49"/>
        <end position="144"/>
    </location>
</feature>
<comment type="caution">
    <text evidence="5">The sequence shown here is derived from an EMBL/GenBank/DDBJ whole genome shotgun (WGS) entry which is preliminary data.</text>
</comment>
<dbReference type="InterPro" id="IPR029063">
    <property type="entry name" value="SAM-dependent_MTases_sf"/>
</dbReference>
<dbReference type="InterPro" id="IPR041698">
    <property type="entry name" value="Methyltransf_25"/>
</dbReference>
<reference evidence="5 6" key="1">
    <citation type="submission" date="2018-03" db="EMBL/GenBank/DDBJ databases">
        <title>Bioinformatic expansion and discovery of thiopeptide antibiotics.</title>
        <authorList>
            <person name="Schwalen C.J."/>
            <person name="Hudson G.A."/>
            <person name="Mitchell D.A."/>
        </authorList>
    </citation>
    <scope>NUCLEOTIDE SEQUENCE [LARGE SCALE GENOMIC DNA]</scope>
    <source>
        <strain evidence="5 6">ATCC 21389</strain>
    </source>
</reference>
<dbReference type="PANTHER" id="PTHR43464">
    <property type="entry name" value="METHYLTRANSFERASE"/>
    <property type="match status" value="1"/>
</dbReference>
<dbReference type="GO" id="GO:0032259">
    <property type="term" value="P:methylation"/>
    <property type="evidence" value="ECO:0007669"/>
    <property type="project" value="UniProtKB-KW"/>
</dbReference>
<keyword evidence="2 5" id="KW-0808">Transferase</keyword>
<dbReference type="PANTHER" id="PTHR43464:SF19">
    <property type="entry name" value="UBIQUINONE BIOSYNTHESIS O-METHYLTRANSFERASE, MITOCHONDRIAL"/>
    <property type="match status" value="1"/>
</dbReference>
<dbReference type="RefSeq" id="WP_110667033.1">
    <property type="nucleotide sequence ID" value="NZ_PYBW01000024.1"/>
</dbReference>
<dbReference type="Proteomes" id="UP000248039">
    <property type="component" value="Unassembled WGS sequence"/>
</dbReference>
<dbReference type="EMBL" id="PYBW01000024">
    <property type="protein sequence ID" value="PYC84738.1"/>
    <property type="molecule type" value="Genomic_DNA"/>
</dbReference>
<dbReference type="AlphaFoldDB" id="A0A2V4NH07"/>
<dbReference type="Gene3D" id="3.40.50.150">
    <property type="entry name" value="Vaccinia Virus protein VP39"/>
    <property type="match status" value="1"/>
</dbReference>
<dbReference type="GO" id="GO:0008168">
    <property type="term" value="F:methyltransferase activity"/>
    <property type="evidence" value="ECO:0007669"/>
    <property type="project" value="UniProtKB-KW"/>
</dbReference>
<gene>
    <name evidence="5" type="ORF">C7C46_07480</name>
</gene>
<evidence type="ECO:0000259" key="4">
    <source>
        <dbReference type="Pfam" id="PF13649"/>
    </source>
</evidence>
<dbReference type="SUPFAM" id="SSF53335">
    <property type="entry name" value="S-adenosyl-L-methionine-dependent methyltransferases"/>
    <property type="match status" value="1"/>
</dbReference>
<evidence type="ECO:0000256" key="2">
    <source>
        <dbReference type="ARBA" id="ARBA00022679"/>
    </source>
</evidence>
<keyword evidence="1 5" id="KW-0489">Methyltransferase</keyword>
<organism evidence="5 6">
    <name type="scientific">Streptomyces tateyamensis</name>
    <dbReference type="NCBI Taxonomy" id="565073"/>
    <lineage>
        <taxon>Bacteria</taxon>
        <taxon>Bacillati</taxon>
        <taxon>Actinomycetota</taxon>
        <taxon>Actinomycetes</taxon>
        <taxon>Kitasatosporales</taxon>
        <taxon>Streptomycetaceae</taxon>
        <taxon>Streptomyces</taxon>
    </lineage>
</organism>
<dbReference type="OrthoDB" id="9810615at2"/>
<sequence>MTTDSAAPGPSAAGYGAAAAQLAEQYESVSFEEVHRAVHHLYPRHPSTVLDVGAGSGRDAAALAALGHTVTAAEPTAELRALGRRLHAGRAIDWVDDALPGLPVLTARPSRFELVLLTAVWMHLDAAERAVGFASLAALLRPRGRLVLSLRHGPVPPGRRMFEVTAAETLALAAEHALTPLHRAERADLHGRPGVSWTWLAFEAA</sequence>
<accession>A0A2V4NH07</accession>
<dbReference type="Pfam" id="PF13649">
    <property type="entry name" value="Methyltransf_25"/>
    <property type="match status" value="1"/>
</dbReference>
<name>A0A2V4NH07_9ACTN</name>
<evidence type="ECO:0000256" key="3">
    <source>
        <dbReference type="ARBA" id="ARBA00022691"/>
    </source>
</evidence>
<evidence type="ECO:0000313" key="5">
    <source>
        <dbReference type="EMBL" id="PYC84738.1"/>
    </source>
</evidence>
<keyword evidence="3" id="KW-0949">S-adenosyl-L-methionine</keyword>
<evidence type="ECO:0000256" key="1">
    <source>
        <dbReference type="ARBA" id="ARBA00022603"/>
    </source>
</evidence>
<proteinExistence type="predicted"/>